<feature type="compositionally biased region" description="Basic and acidic residues" evidence="4">
    <location>
        <begin position="442"/>
        <end position="453"/>
    </location>
</feature>
<reference evidence="6" key="1">
    <citation type="submission" date="2021-04" db="EMBL/GenBank/DDBJ databases">
        <authorList>
            <consortium name="Wellcome Sanger Institute Data Sharing"/>
        </authorList>
    </citation>
    <scope>NUCLEOTIDE SEQUENCE [LARGE SCALE GENOMIC DNA]</scope>
</reference>
<name>A0A3Q1HKR5_ANATE</name>
<dbReference type="AlphaFoldDB" id="A0A3Q1HKR5"/>
<feature type="region of interest" description="Disordered" evidence="4">
    <location>
        <begin position="339"/>
        <end position="405"/>
    </location>
</feature>
<reference evidence="6" key="2">
    <citation type="submission" date="2025-08" db="UniProtKB">
        <authorList>
            <consortium name="Ensembl"/>
        </authorList>
    </citation>
    <scope>IDENTIFICATION</scope>
</reference>
<dbReference type="CDD" id="cd16040">
    <property type="entry name" value="SPRY_PRY_SNTX"/>
    <property type="match status" value="1"/>
</dbReference>
<dbReference type="GO" id="GO:0008270">
    <property type="term" value="F:zinc ion binding"/>
    <property type="evidence" value="ECO:0007669"/>
    <property type="project" value="UniProtKB-KW"/>
</dbReference>
<evidence type="ECO:0000313" key="7">
    <source>
        <dbReference type="Proteomes" id="UP000265040"/>
    </source>
</evidence>
<dbReference type="PRINTS" id="PR01407">
    <property type="entry name" value="BUTYPHLNCDUF"/>
</dbReference>
<dbReference type="Gene3D" id="2.60.120.920">
    <property type="match status" value="1"/>
</dbReference>
<feature type="region of interest" description="Disordered" evidence="4">
    <location>
        <begin position="437"/>
        <end position="480"/>
    </location>
</feature>
<feature type="region of interest" description="Disordered" evidence="4">
    <location>
        <begin position="144"/>
        <end position="211"/>
    </location>
</feature>
<dbReference type="Ensembl" id="ENSATET00000008056.3">
    <property type="protein sequence ID" value="ENSATEP00000007929.1"/>
    <property type="gene ID" value="ENSATEG00000005573.3"/>
</dbReference>
<feature type="compositionally biased region" description="Basic and acidic residues" evidence="4">
    <location>
        <begin position="339"/>
        <end position="379"/>
    </location>
</feature>
<feature type="region of interest" description="Disordered" evidence="4">
    <location>
        <begin position="1"/>
        <end position="42"/>
    </location>
</feature>
<feature type="region of interest" description="Disordered" evidence="4">
    <location>
        <begin position="512"/>
        <end position="600"/>
    </location>
</feature>
<feature type="compositionally biased region" description="Basic and acidic residues" evidence="4">
    <location>
        <begin position="28"/>
        <end position="42"/>
    </location>
</feature>
<protein>
    <recommendedName>
        <fullName evidence="5">B30.2/SPRY domain-containing protein</fullName>
    </recommendedName>
</protein>
<dbReference type="InterPro" id="IPR001870">
    <property type="entry name" value="B30.2/SPRY"/>
</dbReference>
<dbReference type="InterPro" id="IPR043136">
    <property type="entry name" value="B30.2/SPRY_sf"/>
</dbReference>
<dbReference type="Pfam" id="PF00622">
    <property type="entry name" value="SPRY"/>
    <property type="match status" value="1"/>
</dbReference>
<dbReference type="GO" id="GO:0005737">
    <property type="term" value="C:cytoplasm"/>
    <property type="evidence" value="ECO:0007669"/>
    <property type="project" value="UniProtKB-ARBA"/>
</dbReference>
<dbReference type="RefSeq" id="XP_026200736.1">
    <property type="nucleotide sequence ID" value="XM_026344951.1"/>
</dbReference>
<dbReference type="InParanoid" id="A0A3Q1HKR5"/>
<dbReference type="InterPro" id="IPR051051">
    <property type="entry name" value="E3_ubiq-ligase_TRIM/RNF"/>
</dbReference>
<dbReference type="InterPro" id="IPR003877">
    <property type="entry name" value="SPRY_dom"/>
</dbReference>
<evidence type="ECO:0000256" key="1">
    <source>
        <dbReference type="ARBA" id="ARBA00022723"/>
    </source>
</evidence>
<dbReference type="GeneTree" id="ENSGT00940000162978"/>
<keyword evidence="2" id="KW-0863">Zinc-finger</keyword>
<reference evidence="6" key="3">
    <citation type="submission" date="2025-09" db="UniProtKB">
        <authorList>
            <consortium name="Ensembl"/>
        </authorList>
    </citation>
    <scope>IDENTIFICATION</scope>
</reference>
<keyword evidence="3" id="KW-0862">Zinc</keyword>
<feature type="compositionally biased region" description="Acidic residues" evidence="4">
    <location>
        <begin position="551"/>
        <end position="560"/>
    </location>
</feature>
<keyword evidence="7" id="KW-1185">Reference proteome</keyword>
<dbReference type="SUPFAM" id="SSF49899">
    <property type="entry name" value="Concanavalin A-like lectins/glucanases"/>
    <property type="match status" value="1"/>
</dbReference>
<dbReference type="PROSITE" id="PS50188">
    <property type="entry name" value="B302_SPRY"/>
    <property type="match status" value="1"/>
</dbReference>
<feature type="compositionally biased region" description="Basic and acidic residues" evidence="4">
    <location>
        <begin position="386"/>
        <end position="401"/>
    </location>
</feature>
<feature type="region of interest" description="Disordered" evidence="4">
    <location>
        <begin position="300"/>
        <end position="319"/>
    </location>
</feature>
<dbReference type="Proteomes" id="UP000265040">
    <property type="component" value="Chromosome 4"/>
</dbReference>
<dbReference type="STRING" id="64144.ENSATEP00000007937"/>
<evidence type="ECO:0000259" key="5">
    <source>
        <dbReference type="PROSITE" id="PS50188"/>
    </source>
</evidence>
<dbReference type="OrthoDB" id="8744582at2759"/>
<dbReference type="PANTHER" id="PTHR25465">
    <property type="entry name" value="B-BOX DOMAIN CONTAINING"/>
    <property type="match status" value="1"/>
</dbReference>
<proteinExistence type="predicted"/>
<feature type="domain" description="B30.2/SPRY" evidence="5">
    <location>
        <begin position="617"/>
        <end position="814"/>
    </location>
</feature>
<dbReference type="RefSeq" id="XP_026200737.1">
    <property type="nucleotide sequence ID" value="XM_026344952.1"/>
</dbReference>
<dbReference type="GeneID" id="113152038"/>
<dbReference type="InterPro" id="IPR013320">
    <property type="entry name" value="ConA-like_dom_sf"/>
</dbReference>
<evidence type="ECO:0000256" key="3">
    <source>
        <dbReference type="ARBA" id="ARBA00022833"/>
    </source>
</evidence>
<dbReference type="SMART" id="SM00449">
    <property type="entry name" value="SPRY"/>
    <property type="match status" value="1"/>
</dbReference>
<feature type="compositionally biased region" description="Basic and acidic residues" evidence="4">
    <location>
        <begin position="581"/>
        <end position="595"/>
    </location>
</feature>
<evidence type="ECO:0000256" key="4">
    <source>
        <dbReference type="SAM" id="MobiDB-lite"/>
    </source>
</evidence>
<sequence length="818" mass="94582">MSLAEEPLPQTDQKESEMRLQKDNLTNKLDREEHKDRDLKMKDHLQMEKRMINPLTLLKEDLLKVFKGKEATTEHEEVKPADLKTSQTAEKTVDYLSLFKEDFNHFKDDLSSVFRIGLLKEKDNTEDSSKIKVLKTERTDEPFKNLFKRDQKPSKNSDKVESSEEVQNKLSEKKEEQVKSGFRENLSKQNKENHNAEKSNNIKDKLNQPEDGELEVNVSEETMCTSSTGRPRGFFKDLFRRDLNLLTTEDRQEVKVMLSENKEHGFRENLSEQNEERMNVNDRVHQSDDGELTLNVFQDKAETSSSETQQSEEMMCTSNTSRRQDFLQNLFRREQKALKTSDKVEDSQEVKSLLSERKEEQVECGVRETLSEQNKDNNVRHGVTLPEDRELDLNLSEEKSDSSVSKIQQIRELMSVGKPQCFPGPTTDSTPALLVEEPGQENNHREIEIHVQEDNSPGEVDQEELKDKQGKVQDSLKTNQKRTISPLTLIKEDFSHFKDDLLNVFRISLSKEKNKEDSSKENVLKAERNEEPFKRNVSEQNEEKVDNNTQDVEEEEEPEGSEVHLKHETQRTEETACTSRTADDEKMNVEEDSRPWESSGISLCSARHDDADDTDDDNMRAQPGGEGRWSLKNFATYLTFDPNTANSELLLTDSNRMATRVWSHHRHLDHPERFERCPQVLCREGLLDPVYWEVEWSGGADIGVSYNSISRDGDAVNCLVGHNKRSWSLECSEGSYTPCHNNTRFRSSSPEPFAHRVGVYLDWPAGTLSFYCISQDTMVHLHTFTSTFTEPLYAAFWIWAYEGSVSLRQVELDWEQLQ</sequence>
<feature type="compositionally biased region" description="Low complexity" evidence="4">
    <location>
        <begin position="303"/>
        <end position="313"/>
    </location>
</feature>
<evidence type="ECO:0000313" key="6">
    <source>
        <dbReference type="Ensembl" id="ENSATEP00000007929.1"/>
    </source>
</evidence>
<dbReference type="InterPro" id="IPR006574">
    <property type="entry name" value="PRY"/>
</dbReference>
<keyword evidence="1" id="KW-0479">Metal-binding</keyword>
<dbReference type="Pfam" id="PF13765">
    <property type="entry name" value="PRY"/>
    <property type="match status" value="1"/>
</dbReference>
<dbReference type="PANTHER" id="PTHR25465:SF30">
    <property type="entry name" value="FINTRIM FAMILY, MEMBER 82"/>
    <property type="match status" value="1"/>
</dbReference>
<feature type="compositionally biased region" description="Basic and acidic residues" evidence="4">
    <location>
        <begin position="512"/>
        <end position="546"/>
    </location>
</feature>
<feature type="compositionally biased region" description="Basic and acidic residues" evidence="4">
    <location>
        <begin position="12"/>
        <end position="22"/>
    </location>
</feature>
<feature type="compositionally biased region" description="Basic and acidic residues" evidence="4">
    <location>
        <begin position="561"/>
        <end position="574"/>
    </location>
</feature>
<dbReference type="SMART" id="SM00589">
    <property type="entry name" value="PRY"/>
    <property type="match status" value="1"/>
</dbReference>
<evidence type="ECO:0000256" key="2">
    <source>
        <dbReference type="ARBA" id="ARBA00022771"/>
    </source>
</evidence>
<accession>A0A3Q1HKR5</accession>
<feature type="compositionally biased region" description="Basic and acidic residues" evidence="4">
    <location>
        <begin position="144"/>
        <end position="208"/>
    </location>
</feature>
<organism evidence="6 7">
    <name type="scientific">Anabas testudineus</name>
    <name type="common">Climbing perch</name>
    <name type="synonym">Anthias testudineus</name>
    <dbReference type="NCBI Taxonomy" id="64144"/>
    <lineage>
        <taxon>Eukaryota</taxon>
        <taxon>Metazoa</taxon>
        <taxon>Chordata</taxon>
        <taxon>Craniata</taxon>
        <taxon>Vertebrata</taxon>
        <taxon>Euteleostomi</taxon>
        <taxon>Actinopterygii</taxon>
        <taxon>Neopterygii</taxon>
        <taxon>Teleostei</taxon>
        <taxon>Neoteleostei</taxon>
        <taxon>Acanthomorphata</taxon>
        <taxon>Anabantaria</taxon>
        <taxon>Anabantiformes</taxon>
        <taxon>Anabantoidei</taxon>
        <taxon>Anabantidae</taxon>
        <taxon>Anabas</taxon>
    </lineage>
</organism>
<dbReference type="InterPro" id="IPR003879">
    <property type="entry name" value="Butyrophylin_SPRY"/>
</dbReference>